<dbReference type="SMART" id="SM00651">
    <property type="entry name" value="Sm"/>
    <property type="match status" value="1"/>
</dbReference>
<dbReference type="AlphaFoldDB" id="A0A812QQ59"/>
<dbReference type="PANTHER" id="PTHR11021:SF1">
    <property type="entry name" value="U6 SNRNA-ASSOCIATED SM-LIKE PROTEIN LSM6"/>
    <property type="match status" value="1"/>
</dbReference>
<sequence>MSKKSPGDFIKQVLGRPVIVKLNNGADYRGILACLDGCAASLLGYMNLAMEQTEEYVDGQLKHKYGDTFIRGNNVLYISAQPRSEDEQRGAVAQHMKRMWQAMRARLLKQAGWHTVPFAATDYHCGCRASANPLTPLSAELGSSKGSLGSESVRSMWQKSQKPPRSKSKPPWLQKSIAGGRPFDPSGLCRDQLMQEAISNRRKLKANESDVLFKKANAARALALDRQRAEEKRKEQKDLVSSSFSS</sequence>
<dbReference type="InterPro" id="IPR016487">
    <property type="entry name" value="Lsm6/sSmF"/>
</dbReference>
<dbReference type="GO" id="GO:0030490">
    <property type="term" value="P:maturation of SSU-rRNA"/>
    <property type="evidence" value="ECO:0007669"/>
    <property type="project" value="TreeGrafter"/>
</dbReference>
<evidence type="ECO:0000256" key="9">
    <source>
        <dbReference type="ARBA" id="ARBA00022884"/>
    </source>
</evidence>
<feature type="compositionally biased region" description="Low complexity" evidence="13">
    <location>
        <begin position="142"/>
        <end position="161"/>
    </location>
</feature>
<dbReference type="InterPro" id="IPR047575">
    <property type="entry name" value="Sm"/>
</dbReference>
<organism evidence="15 16">
    <name type="scientific">Symbiodinium natans</name>
    <dbReference type="NCBI Taxonomy" id="878477"/>
    <lineage>
        <taxon>Eukaryota</taxon>
        <taxon>Sar</taxon>
        <taxon>Alveolata</taxon>
        <taxon>Dinophyceae</taxon>
        <taxon>Suessiales</taxon>
        <taxon>Symbiodiniaceae</taxon>
        <taxon>Symbiodinium</taxon>
    </lineage>
</organism>
<dbReference type="Pfam" id="PF01423">
    <property type="entry name" value="LSM"/>
    <property type="match status" value="1"/>
</dbReference>
<dbReference type="InterPro" id="IPR010920">
    <property type="entry name" value="LSM_dom_sf"/>
</dbReference>
<dbReference type="GO" id="GO:0046540">
    <property type="term" value="C:U4/U6 x U5 tri-snRNP complex"/>
    <property type="evidence" value="ECO:0007669"/>
    <property type="project" value="TreeGrafter"/>
</dbReference>
<protein>
    <submittedName>
        <fullName evidence="15">Lsm6 protein</fullName>
    </submittedName>
</protein>
<comment type="subcellular location">
    <subcellularLocation>
        <location evidence="2">Cytoplasm</location>
    </subcellularLocation>
    <subcellularLocation>
        <location evidence="1">Nucleus</location>
    </subcellularLocation>
</comment>
<name>A0A812QQ59_9DINO</name>
<keyword evidence="4" id="KW-0963">Cytoplasm</keyword>
<dbReference type="GO" id="GO:0000932">
    <property type="term" value="C:P-body"/>
    <property type="evidence" value="ECO:0007669"/>
    <property type="project" value="TreeGrafter"/>
</dbReference>
<dbReference type="FunFam" id="2.30.30.100:FF:000044">
    <property type="entry name" value="Probable U6 snRNA-associated Sm-like protein LSm6"/>
    <property type="match status" value="1"/>
</dbReference>
<evidence type="ECO:0000256" key="13">
    <source>
        <dbReference type="SAM" id="MobiDB-lite"/>
    </source>
</evidence>
<evidence type="ECO:0000256" key="8">
    <source>
        <dbReference type="ARBA" id="ARBA00022728"/>
    </source>
</evidence>
<keyword evidence="12" id="KW-0687">Ribonucleoprotein</keyword>
<evidence type="ECO:0000256" key="6">
    <source>
        <dbReference type="ARBA" id="ARBA00022664"/>
    </source>
</evidence>
<evidence type="ECO:0000256" key="11">
    <source>
        <dbReference type="ARBA" id="ARBA00023242"/>
    </source>
</evidence>
<evidence type="ECO:0000313" key="16">
    <source>
        <dbReference type="Proteomes" id="UP000604046"/>
    </source>
</evidence>
<dbReference type="Gene3D" id="2.30.30.100">
    <property type="match status" value="1"/>
</dbReference>
<dbReference type="GO" id="GO:0003723">
    <property type="term" value="F:RNA binding"/>
    <property type="evidence" value="ECO:0007669"/>
    <property type="project" value="UniProtKB-KW"/>
</dbReference>
<evidence type="ECO:0000256" key="7">
    <source>
        <dbReference type="ARBA" id="ARBA00022694"/>
    </source>
</evidence>
<keyword evidence="10" id="KW-0508">mRNA splicing</keyword>
<dbReference type="GO" id="GO:0008033">
    <property type="term" value="P:tRNA processing"/>
    <property type="evidence" value="ECO:0007669"/>
    <property type="project" value="UniProtKB-KW"/>
</dbReference>
<evidence type="ECO:0000259" key="14">
    <source>
        <dbReference type="PROSITE" id="PS52002"/>
    </source>
</evidence>
<evidence type="ECO:0000256" key="3">
    <source>
        <dbReference type="ARBA" id="ARBA00007927"/>
    </source>
</evidence>
<dbReference type="GO" id="GO:0005730">
    <property type="term" value="C:nucleolus"/>
    <property type="evidence" value="ECO:0007669"/>
    <property type="project" value="TreeGrafter"/>
</dbReference>
<evidence type="ECO:0000256" key="5">
    <source>
        <dbReference type="ARBA" id="ARBA00022552"/>
    </source>
</evidence>
<evidence type="ECO:0000256" key="10">
    <source>
        <dbReference type="ARBA" id="ARBA00023187"/>
    </source>
</evidence>
<proteinExistence type="inferred from homology"/>
<feature type="compositionally biased region" description="Basic and acidic residues" evidence="13">
    <location>
        <begin position="225"/>
        <end position="238"/>
    </location>
</feature>
<dbReference type="SUPFAM" id="SSF50182">
    <property type="entry name" value="Sm-like ribonucleoproteins"/>
    <property type="match status" value="1"/>
</dbReference>
<keyword evidence="11" id="KW-0539">Nucleus</keyword>
<reference evidence="15" key="1">
    <citation type="submission" date="2021-02" db="EMBL/GenBank/DDBJ databases">
        <authorList>
            <person name="Dougan E. K."/>
            <person name="Rhodes N."/>
            <person name="Thang M."/>
            <person name="Chan C."/>
        </authorList>
    </citation>
    <scope>NUCLEOTIDE SEQUENCE</scope>
</reference>
<dbReference type="GO" id="GO:0005681">
    <property type="term" value="C:spliceosomal complex"/>
    <property type="evidence" value="ECO:0007669"/>
    <property type="project" value="UniProtKB-KW"/>
</dbReference>
<dbReference type="PROSITE" id="PS52002">
    <property type="entry name" value="SM"/>
    <property type="match status" value="1"/>
</dbReference>
<dbReference type="GO" id="GO:0005688">
    <property type="term" value="C:U6 snRNP"/>
    <property type="evidence" value="ECO:0007669"/>
    <property type="project" value="TreeGrafter"/>
</dbReference>
<keyword evidence="7" id="KW-0819">tRNA processing</keyword>
<gene>
    <name evidence="15" type="primary">Lsm6</name>
    <name evidence="15" type="ORF">SNAT2548_LOCUS21687</name>
</gene>
<feature type="region of interest" description="Disordered" evidence="13">
    <location>
        <begin position="142"/>
        <end position="188"/>
    </location>
</feature>
<comment type="caution">
    <text evidence="15">The sequence shown here is derived from an EMBL/GenBank/DDBJ whole genome shotgun (WGS) entry which is preliminary data.</text>
</comment>
<evidence type="ECO:0000256" key="1">
    <source>
        <dbReference type="ARBA" id="ARBA00004123"/>
    </source>
</evidence>
<evidence type="ECO:0000256" key="12">
    <source>
        <dbReference type="ARBA" id="ARBA00023274"/>
    </source>
</evidence>
<keyword evidence="5" id="KW-0698">rRNA processing</keyword>
<dbReference type="OrthoDB" id="268799at2759"/>
<dbReference type="PANTHER" id="PTHR11021">
    <property type="entry name" value="SMALL NUCLEAR RIBONUCLEOPROTEIN F SNRNP-F"/>
    <property type="match status" value="1"/>
</dbReference>
<evidence type="ECO:0000313" key="15">
    <source>
        <dbReference type="EMBL" id="CAE7398316.1"/>
    </source>
</evidence>
<evidence type="ECO:0000256" key="2">
    <source>
        <dbReference type="ARBA" id="ARBA00004496"/>
    </source>
</evidence>
<dbReference type="GO" id="GO:0005732">
    <property type="term" value="C:sno(s)RNA-containing ribonucleoprotein complex"/>
    <property type="evidence" value="ECO:0007669"/>
    <property type="project" value="TreeGrafter"/>
</dbReference>
<keyword evidence="6" id="KW-0507">mRNA processing</keyword>
<keyword evidence="9" id="KW-0694">RNA-binding</keyword>
<feature type="region of interest" description="Disordered" evidence="13">
    <location>
        <begin position="225"/>
        <end position="246"/>
    </location>
</feature>
<keyword evidence="16" id="KW-1185">Reference proteome</keyword>
<comment type="similarity">
    <text evidence="3">Belongs to the snRNP Sm proteins family. SmF/LSm6 subfamily.</text>
</comment>
<accession>A0A812QQ59</accession>
<dbReference type="GO" id="GO:0000398">
    <property type="term" value="P:mRNA splicing, via spliceosome"/>
    <property type="evidence" value="ECO:0007669"/>
    <property type="project" value="InterPro"/>
</dbReference>
<evidence type="ECO:0000256" key="4">
    <source>
        <dbReference type="ARBA" id="ARBA00022490"/>
    </source>
</evidence>
<keyword evidence="8" id="KW-0747">Spliceosome</keyword>
<dbReference type="Proteomes" id="UP000604046">
    <property type="component" value="Unassembled WGS sequence"/>
</dbReference>
<dbReference type="CDD" id="cd01726">
    <property type="entry name" value="LSm6"/>
    <property type="match status" value="1"/>
</dbReference>
<dbReference type="InterPro" id="IPR001163">
    <property type="entry name" value="Sm_dom_euk/arc"/>
</dbReference>
<dbReference type="EMBL" id="CAJNDS010002260">
    <property type="protein sequence ID" value="CAE7398316.1"/>
    <property type="molecule type" value="Genomic_DNA"/>
</dbReference>
<feature type="domain" description="Sm" evidence="14">
    <location>
        <begin position="5"/>
        <end position="84"/>
    </location>
</feature>